<keyword evidence="4" id="KW-1185">Reference proteome</keyword>
<sequence>MIFEAADVLICGPDSTYRNITPPIADERQGIIFNGFAQERCDYLTLSSGSAPDSFQIRSTSSWNKLAWLDVRYLYVTLWYAELQCPWGEKEDSVSSRENSPSSISNPASHHSPDPISSTDPMVIVDPDSPPSLTSSMSTDRPADELPELPPGVGSSEFTEIESRFAPIKEWLGQCEGSIDHAECAALPFQWRSIPKTAFRLIDIDRRCVVDAPEHCSYIAVGYVLKGEDNIQLNKQTSATLMRPGGLDALIFRVASVVQDGITVCQALKERYLWADSLCIMHDAPRDTKFHSLRMNLIYAGAKVLLAAVSAKTASQRLLQESSVGPHALSTVDSAESLEALLTVSPWMRRAWSYQEMVFSHRAILFTSQGIFMQCQEGTYNTTGTLITSRGNKKAQVSTVGGVLCNRSHGLDSYLSAVEDYSQRDFTKDMVRRDAFRAISRGYQGLVGNQPWTIWYGLPLYAFDQTICWRTDRHHPHLRNTEFPSWSWLGWNDRVSFDRTLTGRVHTCQMVEFPHWHRPCQYPRKPIHRNHQHEFGFPTSCRGVFWERPCLHVYVSCARMRIGDFFTESDGTNGLYPVFRRKAAPDEGPVSSTDVMEGLVLSRDLGDGDTARREVHDAGRSITPLAHIWLDRGWREKHHKDWILHFVALTGERGSDEDKWIITMLMAVEQLREDGDLVGWERVQVIDCRIHEDEWKLLGGTGVPMQLF</sequence>
<feature type="domain" description="Heterokaryon incompatibility" evidence="2">
    <location>
        <begin position="218"/>
        <end position="356"/>
    </location>
</feature>
<evidence type="ECO:0000259" key="2">
    <source>
        <dbReference type="Pfam" id="PF06985"/>
    </source>
</evidence>
<dbReference type="RefSeq" id="XP_025465481.1">
    <property type="nucleotide sequence ID" value="XM_025617326.1"/>
</dbReference>
<dbReference type="Pfam" id="PF06985">
    <property type="entry name" value="HET"/>
    <property type="match status" value="1"/>
</dbReference>
<dbReference type="PANTHER" id="PTHR33112:SF12">
    <property type="entry name" value="HETEROKARYON INCOMPATIBILITY DOMAIN-CONTAINING PROTEIN"/>
    <property type="match status" value="1"/>
</dbReference>
<name>A0A317W4G3_9EURO</name>
<dbReference type="GeneID" id="37119469"/>
<evidence type="ECO:0000313" key="4">
    <source>
        <dbReference type="Proteomes" id="UP000246702"/>
    </source>
</evidence>
<comment type="caution">
    <text evidence="3">The sequence shown here is derived from an EMBL/GenBank/DDBJ whole genome shotgun (WGS) entry which is preliminary data.</text>
</comment>
<dbReference type="STRING" id="1450535.A0A317W4G3"/>
<feature type="region of interest" description="Disordered" evidence="1">
    <location>
        <begin position="91"/>
        <end position="153"/>
    </location>
</feature>
<proteinExistence type="predicted"/>
<dbReference type="EMBL" id="MSFK01000021">
    <property type="protein sequence ID" value="PWY80879.1"/>
    <property type="molecule type" value="Genomic_DNA"/>
</dbReference>
<dbReference type="InterPro" id="IPR010730">
    <property type="entry name" value="HET"/>
</dbReference>
<evidence type="ECO:0000313" key="3">
    <source>
        <dbReference type="EMBL" id="PWY80879.1"/>
    </source>
</evidence>
<protein>
    <recommendedName>
        <fullName evidence="2">Heterokaryon incompatibility domain-containing protein</fullName>
    </recommendedName>
</protein>
<feature type="compositionally biased region" description="Low complexity" evidence="1">
    <location>
        <begin position="96"/>
        <end position="105"/>
    </location>
</feature>
<gene>
    <name evidence="3" type="ORF">BO94DRAFT_625978</name>
</gene>
<accession>A0A317W4G3</accession>
<dbReference type="AlphaFoldDB" id="A0A317W4G3"/>
<evidence type="ECO:0000256" key="1">
    <source>
        <dbReference type="SAM" id="MobiDB-lite"/>
    </source>
</evidence>
<reference evidence="3 4" key="1">
    <citation type="submission" date="2016-12" db="EMBL/GenBank/DDBJ databases">
        <title>The genomes of Aspergillus section Nigri reveals drivers in fungal speciation.</title>
        <authorList>
            <consortium name="DOE Joint Genome Institute"/>
            <person name="Vesth T.C."/>
            <person name="Nybo J."/>
            <person name="Theobald S."/>
            <person name="Brandl J."/>
            <person name="Frisvad J.C."/>
            <person name="Nielsen K.F."/>
            <person name="Lyhne E.K."/>
            <person name="Kogle M.E."/>
            <person name="Kuo A."/>
            <person name="Riley R."/>
            <person name="Clum A."/>
            <person name="Nolan M."/>
            <person name="Lipzen A."/>
            <person name="Salamov A."/>
            <person name="Henrissat B."/>
            <person name="Wiebenga A."/>
            <person name="De Vries R.P."/>
            <person name="Grigoriev I.V."/>
            <person name="Mortensen U.H."/>
            <person name="Andersen M.R."/>
            <person name="Baker S.E."/>
        </authorList>
    </citation>
    <scope>NUCLEOTIDE SEQUENCE [LARGE SCALE GENOMIC DNA]</scope>
    <source>
        <strain evidence="3 4">CBS 115572</strain>
    </source>
</reference>
<dbReference type="PANTHER" id="PTHR33112">
    <property type="entry name" value="DOMAIN PROTEIN, PUTATIVE-RELATED"/>
    <property type="match status" value="1"/>
</dbReference>
<dbReference type="Proteomes" id="UP000246702">
    <property type="component" value="Unassembled WGS sequence"/>
</dbReference>
<organism evidence="3 4">
    <name type="scientific">Aspergillus sclerotioniger CBS 115572</name>
    <dbReference type="NCBI Taxonomy" id="1450535"/>
    <lineage>
        <taxon>Eukaryota</taxon>
        <taxon>Fungi</taxon>
        <taxon>Dikarya</taxon>
        <taxon>Ascomycota</taxon>
        <taxon>Pezizomycotina</taxon>
        <taxon>Eurotiomycetes</taxon>
        <taxon>Eurotiomycetidae</taxon>
        <taxon>Eurotiales</taxon>
        <taxon>Aspergillaceae</taxon>
        <taxon>Aspergillus</taxon>
        <taxon>Aspergillus subgen. Circumdati</taxon>
    </lineage>
</organism>
<dbReference type="OrthoDB" id="2958217at2759"/>